<keyword evidence="4" id="KW-1185">Reference proteome</keyword>
<feature type="signal peptide" evidence="2">
    <location>
        <begin position="1"/>
        <end position="16"/>
    </location>
</feature>
<dbReference type="STRING" id="1246581.A0A2H9TQ70"/>
<dbReference type="Proteomes" id="UP000240830">
    <property type="component" value="Unassembled WGS sequence"/>
</dbReference>
<feature type="compositionally biased region" description="Basic residues" evidence="1">
    <location>
        <begin position="292"/>
        <end position="301"/>
    </location>
</feature>
<proteinExistence type="predicted"/>
<evidence type="ECO:0000256" key="2">
    <source>
        <dbReference type="SAM" id="SignalP"/>
    </source>
</evidence>
<dbReference type="EMBL" id="MTSL01000030">
    <property type="protein sequence ID" value="PJF19901.1"/>
    <property type="molecule type" value="Genomic_DNA"/>
</dbReference>
<dbReference type="AlphaFoldDB" id="A0A2H9TQ70"/>
<feature type="compositionally biased region" description="Low complexity" evidence="1">
    <location>
        <begin position="181"/>
        <end position="283"/>
    </location>
</feature>
<comment type="caution">
    <text evidence="3">The sequence shown here is derived from an EMBL/GenBank/DDBJ whole genome shotgun (WGS) entry which is preliminary data.</text>
</comment>
<evidence type="ECO:0000313" key="3">
    <source>
        <dbReference type="EMBL" id="PJF19901.1"/>
    </source>
</evidence>
<reference evidence="3 4" key="1">
    <citation type="submission" date="2016-10" db="EMBL/GenBank/DDBJ databases">
        <title>The genome of Paramicrosporidium saccamoebae is the missing link in understanding Cryptomycota and Microsporidia evolution.</title>
        <authorList>
            <person name="Quandt C.A."/>
            <person name="Beaudet D."/>
            <person name="Corsaro D."/>
            <person name="Michel R."/>
            <person name="Corradi N."/>
            <person name="James T."/>
        </authorList>
    </citation>
    <scope>NUCLEOTIDE SEQUENCE [LARGE SCALE GENOMIC DNA]</scope>
    <source>
        <strain evidence="3 4">KSL3</strain>
    </source>
</reference>
<feature type="chain" id="PRO_5014176172" evidence="2">
    <location>
        <begin position="17"/>
        <end position="694"/>
    </location>
</feature>
<feature type="compositionally biased region" description="Low complexity" evidence="1">
    <location>
        <begin position="302"/>
        <end position="316"/>
    </location>
</feature>
<gene>
    <name evidence="3" type="ORF">PSACC_00281</name>
</gene>
<feature type="compositionally biased region" description="Low complexity" evidence="1">
    <location>
        <begin position="145"/>
        <end position="158"/>
    </location>
</feature>
<sequence>MRVVPLLAFILLGALGERRFPARRPKRPIITGLPITDDGDDIVASVGPDGTLCVCKKKAGGGASGQKGLMKLLSRLERKAANKAKILETPESSESSSNDSTNSSNVDSTDDSDSDGTDTLAQKNVHRHTERRTTKVPTNLKETTSESSDTSESTSESGESSEKVSNVQKNATKRRSADIIDSYSTSSSESSDTDTSSSTSSSSSSEALSSSSSDTLSSSASDASSGSSEDTSSSSSEDTSLSSSPDTSSGSSADTLSSSSSDVSSSSSADTLSSSSDILFSSDSEQESSKRAVQKSTKRSSQKSTTQKSTKPTAQKSSKRGAKESHIVVQEKDTKPAYFPSFVTSHVCKEMLTDIARDDIHALNVLLGSLHNTPISEWCLQELLRTADSMRRSIALRTIMRHALPRIPPQELKNYEALLVNGKVPTELVFQYLSSLPVSPAKRTEKMIKAINKFPLEASIEALAIWDGLDSKTLNAAKNELVRPRNEVMIALQAIKSNKVPNNLKVLSDVIISGLLKHSPNLWLADDRLKRAIVNSIGDLATALMQGHFNLLDFAMQVDHNGAMRFLRTHGEELLNNPDLPLASFLALLRYIPAPASVTRNPEIPIDSRGAIVLTETLKKQRPHLNICQAPERATLQGVIREEEYRSMSATTGATFLAHMIFVRFGVHPDLQIEPEFTGSLQEDVKTIILSYCQ</sequence>
<protein>
    <submittedName>
        <fullName evidence="3">Uncharacterized protein</fullName>
    </submittedName>
</protein>
<keyword evidence="2" id="KW-0732">Signal</keyword>
<evidence type="ECO:0000256" key="1">
    <source>
        <dbReference type="SAM" id="MobiDB-lite"/>
    </source>
</evidence>
<name>A0A2H9TQ70_9FUNG</name>
<feature type="compositionally biased region" description="Low complexity" evidence="1">
    <location>
        <begin position="92"/>
        <end position="107"/>
    </location>
</feature>
<accession>A0A2H9TQ70</accession>
<organism evidence="3 4">
    <name type="scientific">Paramicrosporidium saccamoebae</name>
    <dbReference type="NCBI Taxonomy" id="1246581"/>
    <lineage>
        <taxon>Eukaryota</taxon>
        <taxon>Fungi</taxon>
        <taxon>Fungi incertae sedis</taxon>
        <taxon>Cryptomycota</taxon>
        <taxon>Cryptomycota incertae sedis</taxon>
        <taxon>Paramicrosporidium</taxon>
    </lineage>
</organism>
<feature type="region of interest" description="Disordered" evidence="1">
    <location>
        <begin position="85"/>
        <end position="329"/>
    </location>
</feature>
<evidence type="ECO:0000313" key="4">
    <source>
        <dbReference type="Proteomes" id="UP000240830"/>
    </source>
</evidence>